<dbReference type="Proteomes" id="UP000261011">
    <property type="component" value="Unassembled WGS sequence"/>
</dbReference>
<keyword evidence="1 3" id="KW-0547">Nucleotide-binding</keyword>
<sequence>MSELSQMVLDYYKNKEYDINKIVNEIDKLKIDVVKDYLDNSPDESLYVIKRSGNLEQYSRDKIARSIKNAADSNGQYLNRSDVEILMEDVSNHMKDLNRKVFKTSEIKEFVKQSLKDEGYGKIYDSYVSYIQV</sequence>
<comment type="caution">
    <text evidence="5">The sequence shown here is derived from an EMBL/GenBank/DDBJ whole genome shotgun (WGS) entry which is preliminary data.</text>
</comment>
<dbReference type="OrthoDB" id="1955101at2"/>
<organism evidence="5 6">
    <name type="scientific">Anaerococcus nagyae</name>
    <dbReference type="NCBI Taxonomy" id="1755241"/>
    <lineage>
        <taxon>Bacteria</taxon>
        <taxon>Bacillati</taxon>
        <taxon>Bacillota</taxon>
        <taxon>Tissierellia</taxon>
        <taxon>Tissierellales</taxon>
        <taxon>Peptoniphilaceae</taxon>
        <taxon>Anaerococcus</taxon>
    </lineage>
</organism>
<dbReference type="PROSITE" id="PS51161">
    <property type="entry name" value="ATP_CONE"/>
    <property type="match status" value="1"/>
</dbReference>
<name>A0A3E2TKI4_9FIRM</name>
<proteinExistence type="predicted"/>
<protein>
    <recommendedName>
        <fullName evidence="4">ATP-cone domain-containing protein</fullName>
    </recommendedName>
</protein>
<dbReference type="InterPro" id="IPR005144">
    <property type="entry name" value="ATP-cone_dom"/>
</dbReference>
<gene>
    <name evidence="5" type="ORF">DXA39_00045</name>
</gene>
<accession>A0A3E2TKI4</accession>
<dbReference type="EMBL" id="QVEU01000001">
    <property type="protein sequence ID" value="RGB77882.1"/>
    <property type="molecule type" value="Genomic_DNA"/>
</dbReference>
<dbReference type="GO" id="GO:0005524">
    <property type="term" value="F:ATP binding"/>
    <property type="evidence" value="ECO:0007669"/>
    <property type="project" value="UniProtKB-UniRule"/>
</dbReference>
<dbReference type="AlphaFoldDB" id="A0A3E2TKI4"/>
<keyword evidence="2 3" id="KW-0067">ATP-binding</keyword>
<dbReference type="RefSeq" id="WP_117519886.1">
    <property type="nucleotide sequence ID" value="NZ_AP031484.1"/>
</dbReference>
<reference evidence="5 6" key="1">
    <citation type="submission" date="2018-08" db="EMBL/GenBank/DDBJ databases">
        <title>A genome reference for cultivated species of the human gut microbiota.</title>
        <authorList>
            <person name="Zou Y."/>
            <person name="Xue W."/>
            <person name="Luo G."/>
        </authorList>
    </citation>
    <scope>NUCLEOTIDE SEQUENCE [LARGE SCALE GENOMIC DNA]</scope>
    <source>
        <strain evidence="5 6">OF01-3</strain>
    </source>
</reference>
<evidence type="ECO:0000256" key="2">
    <source>
        <dbReference type="ARBA" id="ARBA00022840"/>
    </source>
</evidence>
<feature type="domain" description="ATP-cone" evidence="4">
    <location>
        <begin position="46"/>
        <end position="133"/>
    </location>
</feature>
<evidence type="ECO:0000256" key="1">
    <source>
        <dbReference type="ARBA" id="ARBA00022741"/>
    </source>
</evidence>
<evidence type="ECO:0000259" key="4">
    <source>
        <dbReference type="PROSITE" id="PS51161"/>
    </source>
</evidence>
<dbReference type="Pfam" id="PF03477">
    <property type="entry name" value="ATP-cone"/>
    <property type="match status" value="1"/>
</dbReference>
<evidence type="ECO:0000256" key="3">
    <source>
        <dbReference type="PROSITE-ProRule" id="PRU00492"/>
    </source>
</evidence>
<keyword evidence="6" id="KW-1185">Reference proteome</keyword>
<evidence type="ECO:0000313" key="6">
    <source>
        <dbReference type="Proteomes" id="UP000261011"/>
    </source>
</evidence>
<evidence type="ECO:0000313" key="5">
    <source>
        <dbReference type="EMBL" id="RGB77882.1"/>
    </source>
</evidence>